<evidence type="ECO:0000313" key="5">
    <source>
        <dbReference type="Proteomes" id="UP000070409"/>
    </source>
</evidence>
<dbReference type="PANTHER" id="PTHR30055">
    <property type="entry name" value="HTH-TYPE TRANSCRIPTIONAL REGULATOR RUTR"/>
    <property type="match status" value="1"/>
</dbReference>
<evidence type="ECO:0000259" key="3">
    <source>
        <dbReference type="PROSITE" id="PS50977"/>
    </source>
</evidence>
<dbReference type="EMBL" id="LSRE01000001">
    <property type="protein sequence ID" value="KXP01293.1"/>
    <property type="molecule type" value="Genomic_DNA"/>
</dbReference>
<dbReference type="Proteomes" id="UP000070409">
    <property type="component" value="Unassembled WGS sequence"/>
</dbReference>
<keyword evidence="5" id="KW-1185">Reference proteome</keyword>
<feature type="domain" description="HTH tetR-type" evidence="3">
    <location>
        <begin position="6"/>
        <end position="66"/>
    </location>
</feature>
<name>A0A137ZSY6_9ACTN</name>
<dbReference type="PRINTS" id="PR00455">
    <property type="entry name" value="HTHTETR"/>
</dbReference>
<sequence>MRKTSGEINDDIVDVAAGVFARHGFRQATVQEIAAAAGYSKAAVLKRFSSKYALQEAALAAAARDVGELHDALRGMPRGAARDRAGIEYLVDLSARRPGVVALALSAVSVTNDAEVTKHLHVPVVDRIFAAFGAEATDLPRVLRLTAAFGALAVTTLALGHLPVHETRGEVIAICCATLATPTTPS</sequence>
<organism evidence="4 5">
    <name type="scientific">Tsukamurella pseudospumae</name>
    <dbReference type="NCBI Taxonomy" id="239498"/>
    <lineage>
        <taxon>Bacteria</taxon>
        <taxon>Bacillati</taxon>
        <taxon>Actinomycetota</taxon>
        <taxon>Actinomycetes</taxon>
        <taxon>Mycobacteriales</taxon>
        <taxon>Tsukamurellaceae</taxon>
        <taxon>Tsukamurella</taxon>
    </lineage>
</organism>
<evidence type="ECO:0000313" key="4">
    <source>
        <dbReference type="EMBL" id="KXP01293.1"/>
    </source>
</evidence>
<reference evidence="4 5" key="1">
    <citation type="submission" date="2016-02" db="EMBL/GenBank/DDBJ databases">
        <authorList>
            <person name="Teng J.L."/>
            <person name="Tang Y."/>
            <person name="Huang Y."/>
            <person name="Guo F."/>
            <person name="Wei W."/>
            <person name="Chen J.H."/>
            <person name="Wong S.Y."/>
            <person name="Lau S.K."/>
            <person name="Woo P.C."/>
        </authorList>
    </citation>
    <scope>NUCLEOTIDE SEQUENCE [LARGE SCALE GENOMIC DNA]</scope>
    <source>
        <strain evidence="4 5">JCM 13375</strain>
    </source>
</reference>
<dbReference type="Pfam" id="PF00440">
    <property type="entry name" value="TetR_N"/>
    <property type="match status" value="1"/>
</dbReference>
<feature type="DNA-binding region" description="H-T-H motif" evidence="2">
    <location>
        <begin position="29"/>
        <end position="48"/>
    </location>
</feature>
<dbReference type="InterPro" id="IPR001647">
    <property type="entry name" value="HTH_TetR"/>
</dbReference>
<keyword evidence="1 2" id="KW-0238">DNA-binding</keyword>
<comment type="caution">
    <text evidence="4">The sequence shown here is derived from an EMBL/GenBank/DDBJ whole genome shotgun (WGS) entry which is preliminary data.</text>
</comment>
<dbReference type="Gene3D" id="1.10.357.10">
    <property type="entry name" value="Tetracycline Repressor, domain 2"/>
    <property type="match status" value="1"/>
</dbReference>
<gene>
    <name evidence="4" type="ORF">AXK61_00265</name>
</gene>
<proteinExistence type="predicted"/>
<dbReference type="SUPFAM" id="SSF46689">
    <property type="entry name" value="Homeodomain-like"/>
    <property type="match status" value="1"/>
</dbReference>
<accession>A0A137ZSY6</accession>
<dbReference type="InterPro" id="IPR009057">
    <property type="entry name" value="Homeodomain-like_sf"/>
</dbReference>
<dbReference type="PANTHER" id="PTHR30055:SF235">
    <property type="entry name" value="TRANSCRIPTIONAL REGULATORY PROTEIN"/>
    <property type="match status" value="1"/>
</dbReference>
<dbReference type="RefSeq" id="WP_068743214.1">
    <property type="nucleotide sequence ID" value="NZ_LSRE01000001.1"/>
</dbReference>
<evidence type="ECO:0000256" key="2">
    <source>
        <dbReference type="PROSITE-ProRule" id="PRU00335"/>
    </source>
</evidence>
<protein>
    <recommendedName>
        <fullName evidence="3">HTH tetR-type domain-containing protein</fullName>
    </recommendedName>
</protein>
<dbReference type="InterPro" id="IPR050109">
    <property type="entry name" value="HTH-type_TetR-like_transc_reg"/>
</dbReference>
<evidence type="ECO:0000256" key="1">
    <source>
        <dbReference type="ARBA" id="ARBA00023125"/>
    </source>
</evidence>
<dbReference type="PROSITE" id="PS50977">
    <property type="entry name" value="HTH_TETR_2"/>
    <property type="match status" value="1"/>
</dbReference>